<gene>
    <name evidence="2" type="ORF">ABQJ54_05455</name>
</gene>
<name>A0ABV3QBI1_9GAMM</name>
<dbReference type="InterPro" id="IPR029068">
    <property type="entry name" value="Glyas_Bleomycin-R_OHBP_Dase"/>
</dbReference>
<dbReference type="InterPro" id="IPR037523">
    <property type="entry name" value="VOC_core"/>
</dbReference>
<protein>
    <submittedName>
        <fullName evidence="2">VOC family protein</fullName>
    </submittedName>
</protein>
<dbReference type="Pfam" id="PF00903">
    <property type="entry name" value="Glyoxalase"/>
    <property type="match status" value="1"/>
</dbReference>
<evidence type="ECO:0000313" key="2">
    <source>
        <dbReference type="EMBL" id="MEW9571190.1"/>
    </source>
</evidence>
<comment type="caution">
    <text evidence="2">The sequence shown here is derived from an EMBL/GenBank/DDBJ whole genome shotgun (WGS) entry which is preliminary data.</text>
</comment>
<sequence length="138" mass="15002">MRINRSIPDATIIPVLGYADVHEAADWLCRAFGFRPRLRIGDHRIQLVYGDGAMVVTDAGPESGEQLPRQSVMVRVGDADAHHVQAAAAGARIVREPASWPYGERQYSALDPGGHLWTFTQTVADADPASWGGELVEP</sequence>
<evidence type="ECO:0000259" key="1">
    <source>
        <dbReference type="PROSITE" id="PS51819"/>
    </source>
</evidence>
<dbReference type="PROSITE" id="PS51819">
    <property type="entry name" value="VOC"/>
    <property type="match status" value="1"/>
</dbReference>
<dbReference type="EMBL" id="JBFOHK010000001">
    <property type="protein sequence ID" value="MEW9571190.1"/>
    <property type="molecule type" value="Genomic_DNA"/>
</dbReference>
<dbReference type="Gene3D" id="3.30.720.120">
    <property type="match status" value="1"/>
</dbReference>
<dbReference type="SUPFAM" id="SSF54593">
    <property type="entry name" value="Glyoxalase/Bleomycin resistance protein/Dihydroxybiphenyl dioxygenase"/>
    <property type="match status" value="1"/>
</dbReference>
<dbReference type="RefSeq" id="WP_367853250.1">
    <property type="nucleotide sequence ID" value="NZ_JBFOHK010000001.1"/>
</dbReference>
<accession>A0ABV3QBI1</accession>
<proteinExistence type="predicted"/>
<keyword evidence="3" id="KW-1185">Reference proteome</keyword>
<dbReference type="Proteomes" id="UP001556220">
    <property type="component" value="Unassembled WGS sequence"/>
</dbReference>
<dbReference type="Gene3D" id="3.30.720.110">
    <property type="match status" value="1"/>
</dbReference>
<dbReference type="InterPro" id="IPR004360">
    <property type="entry name" value="Glyas_Fos-R_dOase_dom"/>
</dbReference>
<evidence type="ECO:0000313" key="3">
    <source>
        <dbReference type="Proteomes" id="UP001556220"/>
    </source>
</evidence>
<reference evidence="2 3" key="1">
    <citation type="submission" date="2024-06" db="EMBL/GenBank/DDBJ databases">
        <authorList>
            <person name="Woo H."/>
        </authorList>
    </citation>
    <scope>NUCLEOTIDE SEQUENCE [LARGE SCALE GENOMIC DNA]</scope>
    <source>
        <strain evidence="2 3">Si-c</strain>
    </source>
</reference>
<feature type="domain" description="VOC" evidence="1">
    <location>
        <begin position="10"/>
        <end position="122"/>
    </location>
</feature>
<organism evidence="2 3">
    <name type="scientific">Rhodanobacter lycopersici</name>
    <dbReference type="NCBI Taxonomy" id="3162487"/>
    <lineage>
        <taxon>Bacteria</taxon>
        <taxon>Pseudomonadati</taxon>
        <taxon>Pseudomonadota</taxon>
        <taxon>Gammaproteobacteria</taxon>
        <taxon>Lysobacterales</taxon>
        <taxon>Rhodanobacteraceae</taxon>
        <taxon>Rhodanobacter</taxon>
    </lineage>
</organism>